<dbReference type="Gene3D" id="3.40.50.720">
    <property type="entry name" value="NAD(P)-binding Rossmann-like Domain"/>
    <property type="match status" value="1"/>
</dbReference>
<keyword evidence="6" id="KW-1185">Reference proteome</keyword>
<proteinExistence type="inferred from homology"/>
<evidence type="ECO:0000313" key="6">
    <source>
        <dbReference type="Proteomes" id="UP001610563"/>
    </source>
</evidence>
<dbReference type="SUPFAM" id="SSF51735">
    <property type="entry name" value="NAD(P)-binding Rossmann-fold domains"/>
    <property type="match status" value="1"/>
</dbReference>
<keyword evidence="3" id="KW-0560">Oxidoreductase</keyword>
<dbReference type="PANTHER" id="PTHR24321:SF8">
    <property type="entry name" value="ESTRADIOL 17-BETA-DEHYDROGENASE 8-RELATED"/>
    <property type="match status" value="1"/>
</dbReference>
<dbReference type="Pfam" id="PF00106">
    <property type="entry name" value="adh_short"/>
    <property type="match status" value="1"/>
</dbReference>
<sequence length="183" mass="18594">MSFTGKVIAITGAASGIGLALTNHLASLGASLSLADISSTPLETLTTELRAAGTKVLSTTLDVSSSPAVDAWIASTTSHFGRLDGAANLAGIGMDFTAVADVTDELWERVLAVNLSGTMFCVRAQVRVMQKGASIVNAASMAGVRGRPGLGPYVCAKHGVVGLTRTVAREAGERGVRVNAVAP</sequence>
<reference evidence="5 6" key="1">
    <citation type="submission" date="2024-07" db="EMBL/GenBank/DDBJ databases">
        <title>Section-level genome sequencing and comparative genomics of Aspergillus sections Usti and Cavernicolus.</title>
        <authorList>
            <consortium name="Lawrence Berkeley National Laboratory"/>
            <person name="Nybo J.L."/>
            <person name="Vesth T.C."/>
            <person name="Theobald S."/>
            <person name="Frisvad J.C."/>
            <person name="Larsen T.O."/>
            <person name="Kjaerboelling I."/>
            <person name="Rothschild-Mancinelli K."/>
            <person name="Lyhne E.K."/>
            <person name="Kogle M.E."/>
            <person name="Barry K."/>
            <person name="Clum A."/>
            <person name="Na H."/>
            <person name="Ledsgaard L."/>
            <person name="Lin J."/>
            <person name="Lipzen A."/>
            <person name="Kuo A."/>
            <person name="Riley R."/>
            <person name="Mondo S."/>
            <person name="Labutti K."/>
            <person name="Haridas S."/>
            <person name="Pangalinan J."/>
            <person name="Salamov A.A."/>
            <person name="Simmons B.A."/>
            <person name="Magnuson J.K."/>
            <person name="Chen J."/>
            <person name="Drula E."/>
            <person name="Henrissat B."/>
            <person name="Wiebenga A."/>
            <person name="Lubbers R.J."/>
            <person name="Gomes A.C."/>
            <person name="Makela M.R."/>
            <person name="Stajich J."/>
            <person name="Grigoriev I.V."/>
            <person name="Mortensen U.H."/>
            <person name="De Vries R.P."/>
            <person name="Baker S.E."/>
            <person name="Andersen M.R."/>
        </authorList>
    </citation>
    <scope>NUCLEOTIDE SEQUENCE [LARGE SCALE GENOMIC DNA]</scope>
    <source>
        <strain evidence="5 6">CBS 209.92</strain>
    </source>
</reference>
<dbReference type="PRINTS" id="PR00080">
    <property type="entry name" value="SDRFAMILY"/>
</dbReference>
<dbReference type="InterPro" id="IPR036291">
    <property type="entry name" value="NAD(P)-bd_dom_sf"/>
</dbReference>
<protein>
    <recommendedName>
        <fullName evidence="7">NAD(P)-binding protein</fullName>
    </recommendedName>
</protein>
<evidence type="ECO:0000256" key="3">
    <source>
        <dbReference type="ARBA" id="ARBA00023002"/>
    </source>
</evidence>
<dbReference type="CDD" id="cd05233">
    <property type="entry name" value="SDR_c"/>
    <property type="match status" value="1"/>
</dbReference>
<evidence type="ECO:0000256" key="1">
    <source>
        <dbReference type="ARBA" id="ARBA00006484"/>
    </source>
</evidence>
<dbReference type="Proteomes" id="UP001610563">
    <property type="component" value="Unassembled WGS sequence"/>
</dbReference>
<accession>A0ABR4G1D1</accession>
<dbReference type="EMBL" id="JBFTWV010000066">
    <property type="protein sequence ID" value="KAL2789329.1"/>
    <property type="molecule type" value="Genomic_DNA"/>
</dbReference>
<dbReference type="PROSITE" id="PS00061">
    <property type="entry name" value="ADH_SHORT"/>
    <property type="match status" value="1"/>
</dbReference>
<evidence type="ECO:0008006" key="7">
    <source>
        <dbReference type="Google" id="ProtNLM"/>
    </source>
</evidence>
<evidence type="ECO:0000256" key="4">
    <source>
        <dbReference type="RuleBase" id="RU000363"/>
    </source>
</evidence>
<organism evidence="5 6">
    <name type="scientific">Aspergillus keveii</name>
    <dbReference type="NCBI Taxonomy" id="714993"/>
    <lineage>
        <taxon>Eukaryota</taxon>
        <taxon>Fungi</taxon>
        <taxon>Dikarya</taxon>
        <taxon>Ascomycota</taxon>
        <taxon>Pezizomycotina</taxon>
        <taxon>Eurotiomycetes</taxon>
        <taxon>Eurotiomycetidae</taxon>
        <taxon>Eurotiales</taxon>
        <taxon>Aspergillaceae</taxon>
        <taxon>Aspergillus</taxon>
        <taxon>Aspergillus subgen. Nidulantes</taxon>
    </lineage>
</organism>
<comment type="similarity">
    <text evidence="1 4">Belongs to the short-chain dehydrogenases/reductases (SDR) family.</text>
</comment>
<dbReference type="PRINTS" id="PR00081">
    <property type="entry name" value="GDHRDH"/>
</dbReference>
<evidence type="ECO:0000256" key="2">
    <source>
        <dbReference type="ARBA" id="ARBA00022857"/>
    </source>
</evidence>
<dbReference type="InterPro" id="IPR020904">
    <property type="entry name" value="Sc_DH/Rdtase_CS"/>
</dbReference>
<gene>
    <name evidence="5" type="ORF">BJX66DRAFT_307192</name>
</gene>
<evidence type="ECO:0000313" key="5">
    <source>
        <dbReference type="EMBL" id="KAL2789329.1"/>
    </source>
</evidence>
<keyword evidence="2" id="KW-0521">NADP</keyword>
<comment type="caution">
    <text evidence="5">The sequence shown here is derived from an EMBL/GenBank/DDBJ whole genome shotgun (WGS) entry which is preliminary data.</text>
</comment>
<dbReference type="PANTHER" id="PTHR24321">
    <property type="entry name" value="DEHYDROGENASES, SHORT CHAIN"/>
    <property type="match status" value="1"/>
</dbReference>
<dbReference type="InterPro" id="IPR002347">
    <property type="entry name" value="SDR_fam"/>
</dbReference>
<name>A0ABR4G1D1_9EURO</name>